<proteinExistence type="predicted"/>
<evidence type="ECO:0000313" key="3">
    <source>
        <dbReference type="Proteomes" id="UP001303889"/>
    </source>
</evidence>
<name>A0AAN6RUI6_9PEZI</name>
<reference evidence="2" key="2">
    <citation type="submission" date="2023-05" db="EMBL/GenBank/DDBJ databases">
        <authorList>
            <consortium name="Lawrence Berkeley National Laboratory"/>
            <person name="Steindorff A."/>
            <person name="Hensen N."/>
            <person name="Bonometti L."/>
            <person name="Westerberg I."/>
            <person name="Brannstrom I.O."/>
            <person name="Guillou S."/>
            <person name="Cros-Aarteil S."/>
            <person name="Calhoun S."/>
            <person name="Haridas S."/>
            <person name="Kuo A."/>
            <person name="Mondo S."/>
            <person name="Pangilinan J."/>
            <person name="Riley R."/>
            <person name="Labutti K."/>
            <person name="Andreopoulos B."/>
            <person name="Lipzen A."/>
            <person name="Chen C."/>
            <person name="Yanf M."/>
            <person name="Daum C."/>
            <person name="Ng V."/>
            <person name="Clum A."/>
            <person name="Ohm R."/>
            <person name="Martin F."/>
            <person name="Silar P."/>
            <person name="Natvig D."/>
            <person name="Lalanne C."/>
            <person name="Gautier V."/>
            <person name="Ament-Velasquez S.L."/>
            <person name="Kruys A."/>
            <person name="Hutchinson M.I."/>
            <person name="Powell A.J."/>
            <person name="Barry K."/>
            <person name="Miller A.N."/>
            <person name="Grigoriev I.V."/>
            <person name="Debuchy R."/>
            <person name="Gladieux P."/>
            <person name="Thoren M.H."/>
            <person name="Johannesson H."/>
        </authorList>
    </citation>
    <scope>NUCLEOTIDE SEQUENCE</scope>
    <source>
        <strain evidence="2">CBS 103.79</strain>
    </source>
</reference>
<sequence length="105" mass="11697">MYREKMLAQGINMPDSLPPPPPPLTPATSNDPLVRSLFDAGGTVVYEKMHMWLIKHACGTRITKYRCNELKPAEADAMCFVAQHTTIPVPEVYDAGPRHITMAFV</sequence>
<evidence type="ECO:0000256" key="1">
    <source>
        <dbReference type="SAM" id="MobiDB-lite"/>
    </source>
</evidence>
<comment type="caution">
    <text evidence="2">The sequence shown here is derived from an EMBL/GenBank/DDBJ whole genome shotgun (WGS) entry which is preliminary data.</text>
</comment>
<reference evidence="2" key="1">
    <citation type="journal article" date="2023" name="Mol. Phylogenet. Evol.">
        <title>Genome-scale phylogeny and comparative genomics of the fungal order Sordariales.</title>
        <authorList>
            <person name="Hensen N."/>
            <person name="Bonometti L."/>
            <person name="Westerberg I."/>
            <person name="Brannstrom I.O."/>
            <person name="Guillou S."/>
            <person name="Cros-Aarteil S."/>
            <person name="Calhoun S."/>
            <person name="Haridas S."/>
            <person name="Kuo A."/>
            <person name="Mondo S."/>
            <person name="Pangilinan J."/>
            <person name="Riley R."/>
            <person name="LaButti K."/>
            <person name="Andreopoulos B."/>
            <person name="Lipzen A."/>
            <person name="Chen C."/>
            <person name="Yan M."/>
            <person name="Daum C."/>
            <person name="Ng V."/>
            <person name="Clum A."/>
            <person name="Steindorff A."/>
            <person name="Ohm R.A."/>
            <person name="Martin F."/>
            <person name="Silar P."/>
            <person name="Natvig D.O."/>
            <person name="Lalanne C."/>
            <person name="Gautier V."/>
            <person name="Ament-Velasquez S.L."/>
            <person name="Kruys A."/>
            <person name="Hutchinson M.I."/>
            <person name="Powell A.J."/>
            <person name="Barry K."/>
            <person name="Miller A.N."/>
            <person name="Grigoriev I.V."/>
            <person name="Debuchy R."/>
            <person name="Gladieux P."/>
            <person name="Hiltunen Thoren M."/>
            <person name="Johannesson H."/>
        </authorList>
    </citation>
    <scope>NUCLEOTIDE SEQUENCE</scope>
    <source>
        <strain evidence="2">CBS 103.79</strain>
    </source>
</reference>
<keyword evidence="3" id="KW-1185">Reference proteome</keyword>
<feature type="compositionally biased region" description="Pro residues" evidence="1">
    <location>
        <begin position="16"/>
        <end position="25"/>
    </location>
</feature>
<organism evidence="2 3">
    <name type="scientific">Staphylotrichum tortipilum</name>
    <dbReference type="NCBI Taxonomy" id="2831512"/>
    <lineage>
        <taxon>Eukaryota</taxon>
        <taxon>Fungi</taxon>
        <taxon>Dikarya</taxon>
        <taxon>Ascomycota</taxon>
        <taxon>Pezizomycotina</taxon>
        <taxon>Sordariomycetes</taxon>
        <taxon>Sordariomycetidae</taxon>
        <taxon>Sordariales</taxon>
        <taxon>Chaetomiaceae</taxon>
        <taxon>Staphylotrichum</taxon>
    </lineage>
</organism>
<dbReference type="EMBL" id="MU855498">
    <property type="protein sequence ID" value="KAK3902601.1"/>
    <property type="molecule type" value="Genomic_DNA"/>
</dbReference>
<feature type="region of interest" description="Disordered" evidence="1">
    <location>
        <begin position="1"/>
        <end position="29"/>
    </location>
</feature>
<protein>
    <submittedName>
        <fullName evidence="2">Uncharacterized protein</fullName>
    </submittedName>
</protein>
<gene>
    <name evidence="2" type="ORF">C8A05DRAFT_33676</name>
</gene>
<evidence type="ECO:0000313" key="2">
    <source>
        <dbReference type="EMBL" id="KAK3902601.1"/>
    </source>
</evidence>
<dbReference type="AlphaFoldDB" id="A0AAN6RUI6"/>
<accession>A0AAN6RUI6</accession>
<dbReference type="Proteomes" id="UP001303889">
    <property type="component" value="Unassembled WGS sequence"/>
</dbReference>